<keyword evidence="1" id="KW-0812">Transmembrane</keyword>
<gene>
    <name evidence="2" type="ORF">EBB79_01895</name>
</gene>
<evidence type="ECO:0000313" key="2">
    <source>
        <dbReference type="EMBL" id="AZV76768.1"/>
    </source>
</evidence>
<protein>
    <recommendedName>
        <fullName evidence="4">Aspartate carbamoyltransferase catalytic subunit</fullName>
    </recommendedName>
</protein>
<dbReference type="KEGG" id="sedi:EBB79_01895"/>
<keyword evidence="1" id="KW-0472">Membrane</keyword>
<evidence type="ECO:0000256" key="1">
    <source>
        <dbReference type="SAM" id="Phobius"/>
    </source>
</evidence>
<reference evidence="2 3" key="1">
    <citation type="submission" date="2018-10" db="EMBL/GenBank/DDBJ databases">
        <title>Parasedimentitalea marina sp. nov., a psychrophilic bacterium isolated from deep seawater of the New Britain Trench.</title>
        <authorList>
            <person name="Cao J."/>
        </authorList>
    </citation>
    <scope>NUCLEOTIDE SEQUENCE [LARGE SCALE GENOMIC DNA]</scope>
    <source>
        <strain evidence="2 3">W43</strain>
    </source>
</reference>
<dbReference type="EMBL" id="CP033219">
    <property type="protein sequence ID" value="AZV76768.1"/>
    <property type="molecule type" value="Genomic_DNA"/>
</dbReference>
<proteinExistence type="predicted"/>
<dbReference type="AlphaFoldDB" id="A0A3T0MYC9"/>
<evidence type="ECO:0008006" key="4">
    <source>
        <dbReference type="Google" id="ProtNLM"/>
    </source>
</evidence>
<dbReference type="OrthoDB" id="7875742at2"/>
<keyword evidence="1" id="KW-1133">Transmembrane helix</keyword>
<sequence length="179" mass="19682">MDPTMHIPAGERDMIRVFDLGMRPEQARFLREPEALAQVLGIDEINLDQVEIFPLTDLEDLGLVGYLNEGCGIAADQLAPDHARLMGLTGHVLLIRSRAFGGEETRLTPARQITFIGAYGEDQTQWTGAPIQTDSAKLYSAPRLSPREGRAKARRIGASLFAVVMLLMVALLSKLVGWL</sequence>
<keyword evidence="3" id="KW-1185">Reference proteome</keyword>
<dbReference type="Proteomes" id="UP000283063">
    <property type="component" value="Chromosome"/>
</dbReference>
<name>A0A3T0MYC9_9RHOB</name>
<accession>A0A3T0MYC9</accession>
<evidence type="ECO:0000313" key="3">
    <source>
        <dbReference type="Proteomes" id="UP000283063"/>
    </source>
</evidence>
<organism evidence="2 3">
    <name type="scientific">Parasedimentitalea marina</name>
    <dbReference type="NCBI Taxonomy" id="2483033"/>
    <lineage>
        <taxon>Bacteria</taxon>
        <taxon>Pseudomonadati</taxon>
        <taxon>Pseudomonadota</taxon>
        <taxon>Alphaproteobacteria</taxon>
        <taxon>Rhodobacterales</taxon>
        <taxon>Paracoccaceae</taxon>
        <taxon>Parasedimentitalea</taxon>
    </lineage>
</organism>
<feature type="transmembrane region" description="Helical" evidence="1">
    <location>
        <begin position="156"/>
        <end position="176"/>
    </location>
</feature>